<dbReference type="Pfam" id="PF02559">
    <property type="entry name" value="CarD_TRCF_RID"/>
    <property type="match status" value="1"/>
</dbReference>
<dbReference type="Gene3D" id="1.20.58.1290">
    <property type="entry name" value="CarD-like, C-terminal domain"/>
    <property type="match status" value="1"/>
</dbReference>
<dbReference type="GO" id="GO:0009303">
    <property type="term" value="P:rRNA transcription"/>
    <property type="evidence" value="ECO:0007669"/>
    <property type="project" value="TreeGrafter"/>
</dbReference>
<evidence type="ECO:0000313" key="3">
    <source>
        <dbReference type="Proteomes" id="UP000004828"/>
    </source>
</evidence>
<feature type="domain" description="CarD-like/TRCF RNAP-interacting" evidence="1">
    <location>
        <begin position="16"/>
        <end position="128"/>
    </location>
</feature>
<evidence type="ECO:0000313" key="2">
    <source>
        <dbReference type="EMBL" id="EEV02382.1"/>
    </source>
</evidence>
<dbReference type="HOGENOM" id="CLU_048259_2_0_9"/>
<evidence type="ECO:0000259" key="1">
    <source>
        <dbReference type="SMART" id="SM01058"/>
    </source>
</evidence>
<dbReference type="Gene3D" id="2.40.10.170">
    <property type="match status" value="1"/>
</dbReference>
<comment type="caution">
    <text evidence="2">The sequence shown here is derived from an EMBL/GenBank/DDBJ whole genome shotgun (WGS) entry which is preliminary data.</text>
</comment>
<dbReference type="AlphaFoldDB" id="C7G717"/>
<dbReference type="InterPro" id="IPR036101">
    <property type="entry name" value="CarD-like/TRCF_RID_sf"/>
</dbReference>
<dbReference type="InterPro" id="IPR042215">
    <property type="entry name" value="CarD-like_C"/>
</dbReference>
<protein>
    <submittedName>
        <fullName evidence="2">CarD-like protein</fullName>
    </submittedName>
</protein>
<reference evidence="2 3" key="1">
    <citation type="submission" date="2009-08" db="EMBL/GenBank/DDBJ databases">
        <authorList>
            <person name="Weinstock G."/>
            <person name="Sodergren E."/>
            <person name="Clifton S."/>
            <person name="Fulton L."/>
            <person name="Fulton B."/>
            <person name="Courtney L."/>
            <person name="Fronick C."/>
            <person name="Harrison M."/>
            <person name="Strong C."/>
            <person name="Farmer C."/>
            <person name="Delahaunty K."/>
            <person name="Markovic C."/>
            <person name="Hall O."/>
            <person name="Minx P."/>
            <person name="Tomlinson C."/>
            <person name="Mitreva M."/>
            <person name="Nelson J."/>
            <person name="Hou S."/>
            <person name="Wollam A."/>
            <person name="Pepin K.H."/>
            <person name="Johnson M."/>
            <person name="Bhonagiri V."/>
            <person name="Nash W.E."/>
            <person name="Warren W."/>
            <person name="Chinwalla A."/>
            <person name="Mardis E.R."/>
            <person name="Wilson R.K."/>
        </authorList>
    </citation>
    <scope>NUCLEOTIDE SEQUENCE [LARGE SCALE GENOMIC DNA]</scope>
    <source>
        <strain evidence="2 3">L1-82</strain>
    </source>
</reference>
<dbReference type="Proteomes" id="UP000004828">
    <property type="component" value="Unassembled WGS sequence"/>
</dbReference>
<dbReference type="PANTHER" id="PTHR38447">
    <property type="entry name" value="TRANSCRIPTION FACTOR YDEB-RELATED"/>
    <property type="match status" value="1"/>
</dbReference>
<dbReference type="PANTHER" id="PTHR38447:SF1">
    <property type="entry name" value="RNA POLYMERASE-BINDING TRANSCRIPTION FACTOR CARD"/>
    <property type="match status" value="1"/>
</dbReference>
<dbReference type="InterPro" id="IPR052531">
    <property type="entry name" value="CarD-like_regulator"/>
</dbReference>
<dbReference type="EMBL" id="ABYJ02000038">
    <property type="protein sequence ID" value="EEV02382.1"/>
    <property type="molecule type" value="Genomic_DNA"/>
</dbReference>
<dbReference type="SMART" id="SM01058">
    <property type="entry name" value="CarD_TRCF"/>
    <property type="match status" value="1"/>
</dbReference>
<accession>C7G717</accession>
<dbReference type="InterPro" id="IPR003711">
    <property type="entry name" value="CarD-like/TRCF_RID"/>
</dbReference>
<organism evidence="2 3">
    <name type="scientific">Roseburia intestinalis L1-82</name>
    <dbReference type="NCBI Taxonomy" id="536231"/>
    <lineage>
        <taxon>Bacteria</taxon>
        <taxon>Bacillati</taxon>
        <taxon>Bacillota</taxon>
        <taxon>Clostridia</taxon>
        <taxon>Lachnospirales</taxon>
        <taxon>Lachnospiraceae</taxon>
        <taxon>Roseburia</taxon>
    </lineage>
</organism>
<name>C7G717_9FIRM</name>
<dbReference type="SUPFAM" id="SSF141259">
    <property type="entry name" value="CarD-like"/>
    <property type="match status" value="1"/>
</dbReference>
<sequence length="180" mass="20989">MLSFKMETGERRIRRMFEIGEYVVCGAKGVCQIRDITHIDMSGADKEKLYYVLAPVGDKNGTIYVPTDSEKIIMRRTISKEEAERLIDELPQIELLWVPDDKQREETYKEALRTCDYHAWVSIVKTLYQRKKERLAQGKKATAVDERYMKAAENGLYGELSLTLGVPREKMEDYIRERLS</sequence>
<proteinExistence type="predicted"/>
<gene>
    <name evidence="2" type="ORF">ROSINTL182_05684</name>
</gene>